<gene>
    <name evidence="2" type="ORF">K7432_002957</name>
</gene>
<name>A0ABR2X0N9_9FUNG</name>
<organism evidence="2 3">
    <name type="scientific">Basidiobolus ranarum</name>
    <dbReference type="NCBI Taxonomy" id="34480"/>
    <lineage>
        <taxon>Eukaryota</taxon>
        <taxon>Fungi</taxon>
        <taxon>Fungi incertae sedis</taxon>
        <taxon>Zoopagomycota</taxon>
        <taxon>Entomophthoromycotina</taxon>
        <taxon>Basidiobolomycetes</taxon>
        <taxon>Basidiobolales</taxon>
        <taxon>Basidiobolaceae</taxon>
        <taxon>Basidiobolus</taxon>
    </lineage>
</organism>
<dbReference type="Proteomes" id="UP001479436">
    <property type="component" value="Unassembled WGS sequence"/>
</dbReference>
<feature type="compositionally biased region" description="Polar residues" evidence="1">
    <location>
        <begin position="30"/>
        <end position="39"/>
    </location>
</feature>
<evidence type="ECO:0000313" key="3">
    <source>
        <dbReference type="Proteomes" id="UP001479436"/>
    </source>
</evidence>
<feature type="compositionally biased region" description="Basic and acidic residues" evidence="1">
    <location>
        <begin position="41"/>
        <end position="58"/>
    </location>
</feature>
<evidence type="ECO:0000256" key="1">
    <source>
        <dbReference type="SAM" id="MobiDB-lite"/>
    </source>
</evidence>
<keyword evidence="3" id="KW-1185">Reference proteome</keyword>
<proteinExistence type="predicted"/>
<comment type="caution">
    <text evidence="2">The sequence shown here is derived from an EMBL/GenBank/DDBJ whole genome shotgun (WGS) entry which is preliminary data.</text>
</comment>
<feature type="compositionally biased region" description="Low complexity" evidence="1">
    <location>
        <begin position="7"/>
        <end position="29"/>
    </location>
</feature>
<reference evidence="2 3" key="1">
    <citation type="submission" date="2023-04" db="EMBL/GenBank/DDBJ databases">
        <title>Genome of Basidiobolus ranarum AG-B5.</title>
        <authorList>
            <person name="Stajich J.E."/>
            <person name="Carter-House D."/>
            <person name="Gryganskyi A."/>
        </authorList>
    </citation>
    <scope>NUCLEOTIDE SEQUENCE [LARGE SCALE GENOMIC DNA]</scope>
    <source>
        <strain evidence="2 3">AG-B5</strain>
    </source>
</reference>
<sequence>MFSTSPSQSNKGNNNESNGSSKNTKSTQTVNNDTATTSNKRPRDSHEVSTEVETKMDISYRSNITTQNEIKPKSTISGAKRFRHDQSLAIADNLMEHYLYKSVDMLSIDASSMKSFYPVHMNANLEHSLVLSLSINHKVSRRNTTRPLMRNSQQRTRLSLIQHLRV</sequence>
<dbReference type="EMBL" id="JASJQH010000084">
    <property type="protein sequence ID" value="KAK9767337.1"/>
    <property type="molecule type" value="Genomic_DNA"/>
</dbReference>
<accession>A0ABR2X0N9</accession>
<protein>
    <submittedName>
        <fullName evidence="2">Uncharacterized protein</fullName>
    </submittedName>
</protein>
<feature type="region of interest" description="Disordered" evidence="1">
    <location>
        <begin position="1"/>
        <end position="66"/>
    </location>
</feature>
<evidence type="ECO:0000313" key="2">
    <source>
        <dbReference type="EMBL" id="KAK9767337.1"/>
    </source>
</evidence>